<evidence type="ECO:0000259" key="9">
    <source>
        <dbReference type="SMART" id="SM00471"/>
    </source>
</evidence>
<dbReference type="SUPFAM" id="SSF109604">
    <property type="entry name" value="HD-domain/PDEase-like"/>
    <property type="match status" value="1"/>
</dbReference>
<evidence type="ECO:0000256" key="5">
    <source>
        <dbReference type="ARBA" id="ARBA00012964"/>
    </source>
</evidence>
<dbReference type="FunFam" id="1.10.3210.10:FF:000035">
    <property type="entry name" value="HD family hydrolase"/>
    <property type="match status" value="1"/>
</dbReference>
<accession>A0ABD5U153</accession>
<dbReference type="InterPro" id="IPR003607">
    <property type="entry name" value="HD/PDEase_dom"/>
</dbReference>
<dbReference type="GO" id="GO:0002953">
    <property type="term" value="F:5'-deoxynucleotidase activity"/>
    <property type="evidence" value="ECO:0007669"/>
    <property type="project" value="UniProtKB-EC"/>
</dbReference>
<dbReference type="Proteomes" id="UP001596408">
    <property type="component" value="Unassembled WGS sequence"/>
</dbReference>
<dbReference type="PANTHER" id="PTHR11845">
    <property type="entry name" value="5'-DEOXYNUCLEOTIDASE HDDC2"/>
    <property type="match status" value="1"/>
</dbReference>
<protein>
    <recommendedName>
        <fullName evidence="5">5'-deoxynucleotidase</fullName>
        <ecNumber evidence="5">3.1.3.89</ecNumber>
    </recommendedName>
</protein>
<comment type="subunit">
    <text evidence="4">Homodimer.</text>
</comment>
<evidence type="ECO:0000256" key="2">
    <source>
        <dbReference type="ARBA" id="ARBA00001936"/>
    </source>
</evidence>
<dbReference type="Gene3D" id="1.10.3210.10">
    <property type="entry name" value="Hypothetical protein af1432"/>
    <property type="match status" value="1"/>
</dbReference>
<evidence type="ECO:0000256" key="7">
    <source>
        <dbReference type="ARBA" id="ARBA00022801"/>
    </source>
</evidence>
<reference evidence="10 11" key="1">
    <citation type="journal article" date="2019" name="Int. J. Syst. Evol. Microbiol.">
        <title>The Global Catalogue of Microorganisms (GCM) 10K type strain sequencing project: providing services to taxonomists for standard genome sequencing and annotation.</title>
        <authorList>
            <consortium name="The Broad Institute Genomics Platform"/>
            <consortium name="The Broad Institute Genome Sequencing Center for Infectious Disease"/>
            <person name="Wu L."/>
            <person name="Ma J."/>
        </authorList>
    </citation>
    <scope>NUCLEOTIDE SEQUENCE [LARGE SCALE GENOMIC DNA]</scope>
    <source>
        <strain evidence="10 11">YIM 94188</strain>
    </source>
</reference>
<keyword evidence="11" id="KW-1185">Reference proteome</keyword>
<comment type="cofactor">
    <cofactor evidence="2">
        <name>Mn(2+)</name>
        <dbReference type="ChEBI" id="CHEBI:29035"/>
    </cofactor>
</comment>
<dbReference type="Pfam" id="PF13023">
    <property type="entry name" value="HD_3"/>
    <property type="match status" value="1"/>
</dbReference>
<evidence type="ECO:0000313" key="11">
    <source>
        <dbReference type="Proteomes" id="UP001596408"/>
    </source>
</evidence>
<evidence type="ECO:0000256" key="8">
    <source>
        <dbReference type="SAM" id="MobiDB-lite"/>
    </source>
</evidence>
<dbReference type="SMART" id="SM00471">
    <property type="entry name" value="HDc"/>
    <property type="match status" value="1"/>
</dbReference>
<proteinExistence type="predicted"/>
<dbReference type="PANTHER" id="PTHR11845:SF13">
    <property type="entry name" value="5'-DEOXYNUCLEOTIDASE HDDC2"/>
    <property type="match status" value="1"/>
</dbReference>
<name>A0ABD5U153_9EURY</name>
<feature type="domain" description="HD/PDEase" evidence="9">
    <location>
        <begin position="34"/>
        <end position="152"/>
    </location>
</feature>
<evidence type="ECO:0000256" key="4">
    <source>
        <dbReference type="ARBA" id="ARBA00011738"/>
    </source>
</evidence>
<keyword evidence="7 10" id="KW-0378">Hydrolase</keyword>
<gene>
    <name evidence="10" type="ORF">ACFQEV_15840</name>
</gene>
<evidence type="ECO:0000256" key="1">
    <source>
        <dbReference type="ARBA" id="ARBA00001638"/>
    </source>
</evidence>
<feature type="region of interest" description="Disordered" evidence="8">
    <location>
        <begin position="76"/>
        <end position="100"/>
    </location>
</feature>
<dbReference type="InterPro" id="IPR039356">
    <property type="entry name" value="YfbR/HDDC2"/>
</dbReference>
<dbReference type="GO" id="GO:0046872">
    <property type="term" value="F:metal ion binding"/>
    <property type="evidence" value="ECO:0007669"/>
    <property type="project" value="UniProtKB-KW"/>
</dbReference>
<evidence type="ECO:0000256" key="3">
    <source>
        <dbReference type="ARBA" id="ARBA00001941"/>
    </source>
</evidence>
<feature type="compositionally biased region" description="Basic and acidic residues" evidence="8">
    <location>
        <begin position="76"/>
        <end position="87"/>
    </location>
</feature>
<dbReference type="EC" id="3.1.3.89" evidence="5"/>
<evidence type="ECO:0000256" key="6">
    <source>
        <dbReference type="ARBA" id="ARBA00022723"/>
    </source>
</evidence>
<comment type="catalytic activity">
    <reaction evidence="1">
        <text>a 2'-deoxyribonucleoside 5'-phosphate + H2O = a 2'-deoxyribonucleoside + phosphate</text>
        <dbReference type="Rhea" id="RHEA:36167"/>
        <dbReference type="ChEBI" id="CHEBI:15377"/>
        <dbReference type="ChEBI" id="CHEBI:18274"/>
        <dbReference type="ChEBI" id="CHEBI:43474"/>
        <dbReference type="ChEBI" id="CHEBI:65317"/>
        <dbReference type="EC" id="3.1.3.89"/>
    </reaction>
</comment>
<sequence length="212" mass="23939">MSPTDRESDLDALLETYGLKDERRTGWQLRDVSDPESVAAHSWGVAHLCLCFADRAEGVDPDRAVRLAVLHDAAEARTGDAATRADPEAETPDPEEKERRERAAIADLLGPFSADLRDAWEEYEARETETARFVKDMDLLDMCLQAVVYERDGRYDPDAENPHFGAYDRLDEFFATAEPRLRTSLGRDLFEAVRARYEAAKAERDEADGERS</sequence>
<comment type="cofactor">
    <cofactor evidence="3">
        <name>Co(2+)</name>
        <dbReference type="ChEBI" id="CHEBI:48828"/>
    </cofactor>
</comment>
<dbReference type="InterPro" id="IPR006674">
    <property type="entry name" value="HD_domain"/>
</dbReference>
<comment type="caution">
    <text evidence="10">The sequence shown here is derived from an EMBL/GenBank/DDBJ whole genome shotgun (WGS) entry which is preliminary data.</text>
</comment>
<dbReference type="AlphaFoldDB" id="A0ABD5U153"/>
<evidence type="ECO:0000313" key="10">
    <source>
        <dbReference type="EMBL" id="MFC6826455.1"/>
    </source>
</evidence>
<organism evidence="10 11">
    <name type="scientific">Halopelagius fulvigenes</name>
    <dbReference type="NCBI Taxonomy" id="1198324"/>
    <lineage>
        <taxon>Archaea</taxon>
        <taxon>Methanobacteriati</taxon>
        <taxon>Methanobacteriota</taxon>
        <taxon>Stenosarchaea group</taxon>
        <taxon>Halobacteria</taxon>
        <taxon>Halobacteriales</taxon>
        <taxon>Haloferacaceae</taxon>
    </lineage>
</organism>
<dbReference type="EMBL" id="JBHSXH010000015">
    <property type="protein sequence ID" value="MFC6826455.1"/>
    <property type="molecule type" value="Genomic_DNA"/>
</dbReference>
<keyword evidence="6" id="KW-0479">Metal-binding</keyword>
<dbReference type="RefSeq" id="WP_379698088.1">
    <property type="nucleotide sequence ID" value="NZ_JBHSXH010000015.1"/>
</dbReference>